<evidence type="ECO:0000256" key="3">
    <source>
        <dbReference type="ARBA" id="ARBA00023004"/>
    </source>
</evidence>
<evidence type="ECO:0000259" key="5">
    <source>
        <dbReference type="Pfam" id="PF00149"/>
    </source>
</evidence>
<dbReference type="SUPFAM" id="SSF56300">
    <property type="entry name" value="Metallo-dependent phosphatases"/>
    <property type="match status" value="1"/>
</dbReference>
<accession>A0A7G9S1Z0</accession>
<dbReference type="PANTHER" id="PTHR42988">
    <property type="entry name" value="PHOSPHOHYDROLASE"/>
    <property type="match status" value="1"/>
</dbReference>
<keyword evidence="7" id="KW-1185">Reference proteome</keyword>
<dbReference type="GO" id="GO:0016787">
    <property type="term" value="F:hydrolase activity"/>
    <property type="evidence" value="ECO:0007669"/>
    <property type="project" value="UniProtKB-KW"/>
</dbReference>
<dbReference type="InterPro" id="IPR029052">
    <property type="entry name" value="Metallo-depent_PP-like"/>
</dbReference>
<evidence type="ECO:0000313" key="7">
    <source>
        <dbReference type="Proteomes" id="UP000515934"/>
    </source>
</evidence>
<feature type="domain" description="Calcineurin-like phosphoesterase" evidence="5">
    <location>
        <begin position="4"/>
        <end position="255"/>
    </location>
</feature>
<dbReference type="Pfam" id="PF00149">
    <property type="entry name" value="Metallophos"/>
    <property type="match status" value="1"/>
</dbReference>
<name>A0A7G9S1Z0_9MICO</name>
<reference evidence="6 7" key="1">
    <citation type="submission" date="2020-08" db="EMBL/GenBank/DDBJ databases">
        <title>Genome sequence of Leucobacter denitrificans KACC 14055T.</title>
        <authorList>
            <person name="Hyun D.-W."/>
            <person name="Bae J.-W."/>
        </authorList>
    </citation>
    <scope>NUCLEOTIDE SEQUENCE [LARGE SCALE GENOMIC DNA]</scope>
    <source>
        <strain evidence="6 7">KACC 14055</strain>
    </source>
</reference>
<dbReference type="InterPro" id="IPR004843">
    <property type="entry name" value="Calcineurin-like_PHP"/>
</dbReference>
<sequence length="342" mass="36537">MPTLRILHLSDTHLFGDDSKHYDVVDTEEHLRRALKHIAKQEFDLMVCSGDVSNDGTETSYRKARDVIGVWAAERGARTIFAMGNHDERQGFRAVLGSGQPGVEARCLVGDADPPHFATPTTERATLAAHSESLTEPPIASSATVDGWRTIVLDTSVPRAGYGSLEPSQLDFLRAELASPAPNGTLIIMHHPPIAAQTDLLEALALGEQDAAAFWEIVRGAEAGSLSEGSSAGQGASPGQSTDVRAILCGHYHQPIVEYVHGIPVIVAPGVSNLADAFGPRDEEAASDYFGGATVEITGSISASRVRVLLFTVPVTGAEVFRYPNNIVDQIIRAAGRQDQEK</sequence>
<dbReference type="PANTHER" id="PTHR42988:SF2">
    <property type="entry name" value="CYCLIC NUCLEOTIDE PHOSPHODIESTERASE CBUA0032-RELATED"/>
    <property type="match status" value="1"/>
</dbReference>
<dbReference type="KEGG" id="ldn:H9L06_05865"/>
<dbReference type="EMBL" id="CP060716">
    <property type="protein sequence ID" value="QNN61865.1"/>
    <property type="molecule type" value="Genomic_DNA"/>
</dbReference>
<dbReference type="AlphaFoldDB" id="A0A7G9S1Z0"/>
<gene>
    <name evidence="6" type="ORF">H9L06_05865</name>
</gene>
<dbReference type="GO" id="GO:0046872">
    <property type="term" value="F:metal ion binding"/>
    <property type="evidence" value="ECO:0007669"/>
    <property type="project" value="UniProtKB-KW"/>
</dbReference>
<dbReference type="Proteomes" id="UP000515934">
    <property type="component" value="Chromosome"/>
</dbReference>
<proteinExistence type="inferred from homology"/>
<keyword evidence="3" id="KW-0408">Iron</keyword>
<organism evidence="6 7">
    <name type="scientific">Leucobacter denitrificans</name>
    <dbReference type="NCBI Taxonomy" id="683042"/>
    <lineage>
        <taxon>Bacteria</taxon>
        <taxon>Bacillati</taxon>
        <taxon>Actinomycetota</taxon>
        <taxon>Actinomycetes</taxon>
        <taxon>Micrococcales</taxon>
        <taxon>Microbacteriaceae</taxon>
        <taxon>Leucobacter</taxon>
    </lineage>
</organism>
<dbReference type="InterPro" id="IPR050884">
    <property type="entry name" value="CNP_phosphodiesterase-III"/>
</dbReference>
<dbReference type="Gene3D" id="3.60.21.10">
    <property type="match status" value="2"/>
</dbReference>
<protein>
    <submittedName>
        <fullName evidence="6">Metallophosphoesterase</fullName>
    </submittedName>
</protein>
<evidence type="ECO:0000256" key="4">
    <source>
        <dbReference type="ARBA" id="ARBA00025742"/>
    </source>
</evidence>
<evidence type="ECO:0000313" key="6">
    <source>
        <dbReference type="EMBL" id="QNN61865.1"/>
    </source>
</evidence>
<dbReference type="RefSeq" id="WP_187554336.1">
    <property type="nucleotide sequence ID" value="NZ_CP060716.1"/>
</dbReference>
<evidence type="ECO:0000256" key="2">
    <source>
        <dbReference type="ARBA" id="ARBA00022801"/>
    </source>
</evidence>
<keyword evidence="2" id="KW-0378">Hydrolase</keyword>
<keyword evidence="1" id="KW-0479">Metal-binding</keyword>
<evidence type="ECO:0000256" key="1">
    <source>
        <dbReference type="ARBA" id="ARBA00022723"/>
    </source>
</evidence>
<comment type="similarity">
    <text evidence="4">Belongs to the cyclic nucleotide phosphodiesterase class-III family.</text>
</comment>